<feature type="signal peptide" evidence="1">
    <location>
        <begin position="1"/>
        <end position="20"/>
    </location>
</feature>
<organism evidence="2 3">
    <name type="scientific">Haemophilus pittmaniae</name>
    <dbReference type="NCBI Taxonomy" id="249188"/>
    <lineage>
        <taxon>Bacteria</taxon>
        <taxon>Pseudomonadati</taxon>
        <taxon>Pseudomonadota</taxon>
        <taxon>Gammaproteobacteria</taxon>
        <taxon>Pasteurellales</taxon>
        <taxon>Pasteurellaceae</taxon>
        <taxon>Haemophilus</taxon>
    </lineage>
</organism>
<gene>
    <name evidence="2" type="ORF">NCTC13335_02129</name>
</gene>
<keyword evidence="1" id="KW-0732">Signal</keyword>
<protein>
    <submittedName>
        <fullName evidence="2">ATPases of ABC transporters with duplicated ATPase domains-containing protein</fullName>
    </submittedName>
</protein>
<dbReference type="RefSeq" id="WP_007243270.1">
    <property type="nucleotide sequence ID" value="NZ_JAHAHE010000042.1"/>
</dbReference>
<dbReference type="PROSITE" id="PS51257">
    <property type="entry name" value="PROKAR_LIPOPROTEIN"/>
    <property type="match status" value="1"/>
</dbReference>
<reference evidence="2 3" key="1">
    <citation type="submission" date="2018-06" db="EMBL/GenBank/DDBJ databases">
        <authorList>
            <consortium name="Pathogen Informatics"/>
            <person name="Doyle S."/>
        </authorList>
    </citation>
    <scope>NUCLEOTIDE SEQUENCE [LARGE SCALE GENOMIC DNA]</scope>
    <source>
        <strain evidence="2 3">NCTC13335</strain>
    </source>
</reference>
<evidence type="ECO:0000313" key="3">
    <source>
        <dbReference type="Proteomes" id="UP000255264"/>
    </source>
</evidence>
<accession>A0A377J1D5</accession>
<dbReference type="Proteomes" id="UP000255264">
    <property type="component" value="Unassembled WGS sequence"/>
</dbReference>
<sequence length="194" mass="22673">MNRILIIFSALLLSACAAKQSQLNVQPKIEYDGKTYVLAASQDLDTVARFVYVTKNDSWDNWQSQIELLLDRNQPPRTIKDRIALRERVYRNLGVADFKLSLQKGRNRQPDELISSVIYAPTKQNSSWQVDVARGRSIPHCGFVQFQYSQKIQRNNKFTRLEPSKVMKYLQKYVSSKEQKQLQKMPWQWNCGKD</sequence>
<proteinExistence type="predicted"/>
<evidence type="ECO:0000256" key="1">
    <source>
        <dbReference type="SAM" id="SignalP"/>
    </source>
</evidence>
<keyword evidence="3" id="KW-1185">Reference proteome</keyword>
<evidence type="ECO:0000313" key="2">
    <source>
        <dbReference type="EMBL" id="STO94203.1"/>
    </source>
</evidence>
<name>A0A377J1D5_9PAST</name>
<dbReference type="EMBL" id="UGHS01000004">
    <property type="protein sequence ID" value="STO94203.1"/>
    <property type="molecule type" value="Genomic_DNA"/>
</dbReference>
<dbReference type="OrthoDB" id="5690458at2"/>
<feature type="chain" id="PRO_5016589615" evidence="1">
    <location>
        <begin position="21"/>
        <end position="194"/>
    </location>
</feature>
<dbReference type="AlphaFoldDB" id="A0A377J1D5"/>